<dbReference type="KEGG" id="sgw:D7D53_07715"/>
<organism evidence="1 2">
    <name type="scientific">Streptococcus gwangjuensis</name>
    <dbReference type="NCBI Taxonomy" id="1433513"/>
    <lineage>
        <taxon>Bacteria</taxon>
        <taxon>Bacillati</taxon>
        <taxon>Bacillota</taxon>
        <taxon>Bacilli</taxon>
        <taxon>Lactobacillales</taxon>
        <taxon>Streptococcaceae</taxon>
        <taxon>Streptococcus</taxon>
        <taxon>Streptococcus mitis group</taxon>
    </lineage>
</organism>
<dbReference type="EMBL" id="CP032621">
    <property type="protein sequence ID" value="AYF96357.1"/>
    <property type="molecule type" value="Genomic_DNA"/>
</dbReference>
<evidence type="ECO:0000313" key="1">
    <source>
        <dbReference type="EMBL" id="AYF96357.1"/>
    </source>
</evidence>
<name>A0A387B235_9STRE</name>
<gene>
    <name evidence="1" type="ORF">D7D53_07715</name>
</gene>
<protein>
    <submittedName>
        <fullName evidence="1">Uncharacterized protein</fullName>
    </submittedName>
</protein>
<dbReference type="Proteomes" id="UP000275328">
    <property type="component" value="Chromosome"/>
</dbReference>
<dbReference type="AlphaFoldDB" id="A0A387B235"/>
<accession>A0A387B235</accession>
<evidence type="ECO:0000313" key="2">
    <source>
        <dbReference type="Proteomes" id="UP000275328"/>
    </source>
</evidence>
<dbReference type="RefSeq" id="WP_000006496.1">
    <property type="nucleotide sequence ID" value="NZ_CP032621.1"/>
</dbReference>
<reference evidence="1 2" key="1">
    <citation type="submission" date="2018-09" db="EMBL/GenBank/DDBJ databases">
        <title>Complete genome sequence of Streptococcus sp. KCOM 1679 (=ChDC B345).</title>
        <authorList>
            <person name="Kook J.-K."/>
            <person name="Park S.-N."/>
            <person name="Lim Y.K."/>
        </authorList>
    </citation>
    <scope>NUCLEOTIDE SEQUENCE [LARGE SCALE GENOMIC DNA]</scope>
    <source>
        <strain evidence="1 2">ChDC B345</strain>
    </source>
</reference>
<proteinExistence type="predicted"/>
<sequence length="242" mass="28440">MSFALLNVFLQTNNDERVEVLFRYYNGVSGGRITEEYYGSSDGGRVSAILQGYSVANTDIKYNPVKKDDLHKFISAFPKGTYDQNITFIDWMIAKENKNEAPLKIRNKYERAIIKWYLRNNIIQEFEFKDFELFTDFHGRVCSITVCESKFIISFIHNFGKENAELSQIQKFSFENIQNITIDYDEKRHPTIYIRLKKDQFTYYGENGVISLFFHHIKDSISGASIYKKIAKPFSDWELESR</sequence>
<keyword evidence="2" id="KW-1185">Reference proteome</keyword>